<dbReference type="InterPro" id="IPR012549">
    <property type="entry name" value="EptA-like_N"/>
</dbReference>
<reference evidence="3 4" key="1">
    <citation type="submission" date="2018-06" db="EMBL/GenBank/DDBJ databases">
        <authorList>
            <consortium name="Pathogen Informatics"/>
            <person name="Doyle S."/>
        </authorList>
    </citation>
    <scope>NUCLEOTIDE SEQUENCE [LARGE SCALE GENOMIC DNA]</scope>
    <source>
        <strain evidence="3 4">NCTC10211</strain>
    </source>
</reference>
<organism evidence="3 4">
    <name type="scientific">Serratia marcescens</name>
    <dbReference type="NCBI Taxonomy" id="615"/>
    <lineage>
        <taxon>Bacteria</taxon>
        <taxon>Pseudomonadati</taxon>
        <taxon>Pseudomonadota</taxon>
        <taxon>Gammaproteobacteria</taxon>
        <taxon>Enterobacterales</taxon>
        <taxon>Yersiniaceae</taxon>
        <taxon>Serratia</taxon>
    </lineage>
</organism>
<dbReference type="GO" id="GO:0016776">
    <property type="term" value="F:phosphotransferase activity, phosphate group as acceptor"/>
    <property type="evidence" value="ECO:0007669"/>
    <property type="project" value="TreeGrafter"/>
</dbReference>
<gene>
    <name evidence="3" type="primary">eptA_1</name>
    <name evidence="3" type="ORF">NCTC10211_04171</name>
</gene>
<evidence type="ECO:0000313" key="4">
    <source>
        <dbReference type="Proteomes" id="UP000254765"/>
    </source>
</evidence>
<dbReference type="EC" id="2.7.-.-" evidence="3"/>
<name>A0A379ZRQ9_SERMA</name>
<dbReference type="PANTHER" id="PTHR30443">
    <property type="entry name" value="INNER MEMBRANE PROTEIN"/>
    <property type="match status" value="1"/>
</dbReference>
<feature type="transmembrane region" description="Helical" evidence="1">
    <location>
        <begin position="152"/>
        <end position="174"/>
    </location>
</feature>
<dbReference type="PANTHER" id="PTHR30443:SF0">
    <property type="entry name" value="PHOSPHOETHANOLAMINE TRANSFERASE EPTA"/>
    <property type="match status" value="1"/>
</dbReference>
<keyword evidence="1" id="KW-0812">Transmembrane</keyword>
<dbReference type="AlphaFoldDB" id="A0A379ZRQ9"/>
<feature type="transmembrane region" description="Helical" evidence="1">
    <location>
        <begin position="12"/>
        <end position="31"/>
    </location>
</feature>
<protein>
    <submittedName>
        <fullName evidence="3">Phosphoethanolamine transferase eptA</fullName>
        <ecNumber evidence="3">2.7.-.-</ecNumber>
    </submittedName>
</protein>
<sequence length="323" mass="36626">MWLRQRLQCNSLGFTLAAALFFTLFQNALFLHRAWSYITFDSVHSVIFAASMPVVIFCALNIIFSVLTVPYLRKPLIIFFLLGSAAANYFMFSYGVVIDGNMMQNAFETNPQEATALLTPRMGLWLALLGILPAVAVCFTQIRQTRPWWYMVGLRAANVMLSLVVILIVAALFYKDYASLIRNNKSVVKMLTPSNFVAGTIKFTEQRYFTRNLPLVKIGEDARKGPLIARQTKKTLVILVVGRNRPRRKLLPRRLRARNQPAPEAGRRGLLQERQFLRHRNGDLRALHVLQHATQGVRRDSGDAPGRHARRAGACRRQCAVAR</sequence>
<keyword evidence="1" id="KW-0472">Membrane</keyword>
<dbReference type="GO" id="GO:0005886">
    <property type="term" value="C:plasma membrane"/>
    <property type="evidence" value="ECO:0007669"/>
    <property type="project" value="UniProtKB-SubCell"/>
</dbReference>
<feature type="domain" description="Phosphoethanolamine transferase N-terminal" evidence="2">
    <location>
        <begin position="56"/>
        <end position="208"/>
    </location>
</feature>
<evidence type="ECO:0000256" key="1">
    <source>
        <dbReference type="SAM" id="Phobius"/>
    </source>
</evidence>
<dbReference type="EMBL" id="UGYK01000002">
    <property type="protein sequence ID" value="SUI67218.1"/>
    <property type="molecule type" value="Genomic_DNA"/>
</dbReference>
<dbReference type="Proteomes" id="UP000254765">
    <property type="component" value="Unassembled WGS sequence"/>
</dbReference>
<keyword evidence="3" id="KW-0808">Transferase</keyword>
<evidence type="ECO:0000313" key="3">
    <source>
        <dbReference type="EMBL" id="SUI67218.1"/>
    </source>
</evidence>
<feature type="transmembrane region" description="Helical" evidence="1">
    <location>
        <begin position="43"/>
        <end position="64"/>
    </location>
</feature>
<feature type="transmembrane region" description="Helical" evidence="1">
    <location>
        <begin position="122"/>
        <end position="140"/>
    </location>
</feature>
<dbReference type="Pfam" id="PF08019">
    <property type="entry name" value="EptA_B_N"/>
    <property type="match status" value="1"/>
</dbReference>
<dbReference type="GO" id="GO:0009244">
    <property type="term" value="P:lipopolysaccharide core region biosynthetic process"/>
    <property type="evidence" value="ECO:0007669"/>
    <property type="project" value="TreeGrafter"/>
</dbReference>
<evidence type="ECO:0000259" key="2">
    <source>
        <dbReference type="Pfam" id="PF08019"/>
    </source>
</evidence>
<keyword evidence="1" id="KW-1133">Transmembrane helix</keyword>
<dbReference type="InterPro" id="IPR040423">
    <property type="entry name" value="PEA_transferase"/>
</dbReference>
<accession>A0A379ZRQ9</accession>
<proteinExistence type="predicted"/>
<feature type="transmembrane region" description="Helical" evidence="1">
    <location>
        <begin position="76"/>
        <end position="97"/>
    </location>
</feature>